<dbReference type="InterPro" id="IPR001126">
    <property type="entry name" value="UmuC"/>
</dbReference>
<dbReference type="InterPro" id="IPR043502">
    <property type="entry name" value="DNA/RNA_pol_sf"/>
</dbReference>
<dbReference type="PATRIC" id="fig|1352.655.peg.840"/>
<evidence type="ECO:0000313" key="5">
    <source>
        <dbReference type="EMBL" id="BAJ10061.1"/>
    </source>
</evidence>
<evidence type="ECO:0000313" key="4">
    <source>
        <dbReference type="EMBL" id="BAF74802.1"/>
    </source>
</evidence>
<dbReference type="Gene3D" id="3.40.1170.60">
    <property type="match status" value="1"/>
</dbReference>
<feature type="domain" description="UmuC" evidence="3">
    <location>
        <begin position="1"/>
        <end position="99"/>
    </location>
</feature>
<reference evidence="5" key="2">
    <citation type="submission" date="2008-03" db="EMBL/GenBank/DDBJ databases">
        <authorList>
            <person name="Hu C."/>
            <person name="Malaphan W."/>
            <person name="Zendo T."/>
            <person name="Nakayama J."/>
            <person name="Sonomoto K."/>
        </authorList>
    </citation>
    <scope>NUCLEOTIDE SEQUENCE</scope>
    <source>
        <strain evidence="5">KU-B5</strain>
    </source>
</reference>
<name>A7BIW6_ENTFC</name>
<evidence type="ECO:0000256" key="1">
    <source>
        <dbReference type="ARBA" id="ARBA00010945"/>
    </source>
</evidence>
<dbReference type="InterPro" id="IPR043128">
    <property type="entry name" value="Rev_trsase/Diguanyl_cyclase"/>
</dbReference>
<dbReference type="AlphaFoldDB" id="A7BIW6"/>
<dbReference type="Pfam" id="PF00817">
    <property type="entry name" value="IMS"/>
    <property type="match status" value="1"/>
</dbReference>
<comment type="similarity">
    <text evidence="1">Belongs to the DNA polymerase type-Y family.</text>
</comment>
<dbReference type="EMBL" id="AB292464">
    <property type="protein sequence ID" value="BAF74802.1"/>
    <property type="molecule type" value="Genomic_DNA"/>
</dbReference>
<proteinExistence type="inferred from homology"/>
<dbReference type="GO" id="GO:0006281">
    <property type="term" value="P:DNA repair"/>
    <property type="evidence" value="ECO:0007669"/>
    <property type="project" value="InterPro"/>
</dbReference>
<evidence type="ECO:0000259" key="3">
    <source>
        <dbReference type="PROSITE" id="PS50173"/>
    </source>
</evidence>
<reference evidence="4" key="3">
    <citation type="journal article" date="2010" name="Appl. Environ. Microbiol.">
        <title>Enterocin X, a novel two-peptide bacteriocin from Enterococcus faecium KU-B5, has an antibacterial spectrum entirely different from those of its component peptides.</title>
        <authorList>
            <person name="Hu C.-B."/>
            <person name="Malaphan W."/>
            <person name="Zendo T."/>
            <person name="Nakayama J."/>
            <person name="Sonomoto K."/>
        </authorList>
    </citation>
    <scope>NUCLEOTIDE SEQUENCE</scope>
    <source>
        <strain evidence="4">Bb5</strain>
        <strain evidence="5">KU-B5</strain>
    </source>
</reference>
<dbReference type="Gene3D" id="3.30.70.270">
    <property type="match status" value="1"/>
</dbReference>
<dbReference type="EMBL" id="AB430879">
    <property type="protein sequence ID" value="BAJ10061.1"/>
    <property type="molecule type" value="Genomic_DNA"/>
</dbReference>
<dbReference type="SUPFAM" id="SSF56672">
    <property type="entry name" value="DNA/RNA polymerases"/>
    <property type="match status" value="1"/>
</dbReference>
<reference evidence="4" key="1">
    <citation type="submission" date="2007-02" db="EMBL/GenBank/DDBJ databases">
        <authorList>
            <person name="Hu C."/>
            <person name="Praphailong W."/>
            <person name="Zendo T."/>
            <person name="Nakayama J."/>
            <person name="Sonomoto K."/>
        </authorList>
    </citation>
    <scope>NUCLEOTIDE SEQUENCE</scope>
    <source>
        <strain evidence="4">Bb5</strain>
    </source>
</reference>
<protein>
    <submittedName>
        <fullName evidence="4">OrfB1</fullName>
    </submittedName>
</protein>
<sequence>MSRPRDLSQLFPKTSYVVPPRMNLYIKQNMRVNNIFKRYVADEDLLMYPIDEPILKVTRSLNIFTTEGTRSQRRKKFVQMIQERIKEELGLIATVGVAEIIPFGQTRLRQ</sequence>
<organism evidence="4">
    <name type="scientific">Enterococcus faecium</name>
    <name type="common">Streptococcus faecium</name>
    <dbReference type="NCBI Taxonomy" id="1352"/>
    <lineage>
        <taxon>Bacteria</taxon>
        <taxon>Bacillati</taxon>
        <taxon>Bacillota</taxon>
        <taxon>Bacilli</taxon>
        <taxon>Lactobacillales</taxon>
        <taxon>Enterococcaceae</taxon>
        <taxon>Enterococcus</taxon>
    </lineage>
</organism>
<evidence type="ECO:0000256" key="2">
    <source>
        <dbReference type="ARBA" id="ARBA00022457"/>
    </source>
</evidence>
<keyword evidence="2" id="KW-0515">Mutator protein</keyword>
<accession>A7BIW6</accession>
<dbReference type="PROSITE" id="PS50173">
    <property type="entry name" value="UMUC"/>
    <property type="match status" value="1"/>
</dbReference>